<comment type="caution">
    <text evidence="2">The sequence shown here is derived from an EMBL/GenBank/DDBJ whole genome shotgun (WGS) entry which is preliminary data.</text>
</comment>
<evidence type="ECO:0000313" key="3">
    <source>
        <dbReference type="Proteomes" id="UP001397290"/>
    </source>
</evidence>
<keyword evidence="3" id="KW-1185">Reference proteome</keyword>
<reference evidence="2 3" key="1">
    <citation type="submission" date="2020-02" db="EMBL/GenBank/DDBJ databases">
        <title>Comparative genomics of the hypocrealean fungal genus Beauvera.</title>
        <authorList>
            <person name="Showalter D.N."/>
            <person name="Bushley K.E."/>
            <person name="Rehner S.A."/>
        </authorList>
    </citation>
    <scope>NUCLEOTIDE SEQUENCE [LARGE SCALE GENOMIC DNA]</scope>
    <source>
        <strain evidence="2 3">ARSEF4384</strain>
    </source>
</reference>
<dbReference type="Proteomes" id="UP001397290">
    <property type="component" value="Unassembled WGS sequence"/>
</dbReference>
<protein>
    <submittedName>
        <fullName evidence="2">Uncharacterized protein</fullName>
    </submittedName>
</protein>
<gene>
    <name evidence="2" type="ORF">G3M48_010379</name>
</gene>
<evidence type="ECO:0000256" key="1">
    <source>
        <dbReference type="SAM" id="MobiDB-lite"/>
    </source>
</evidence>
<sequence>MSTRDRPILAPLDEHLLQSRGLASENSAEGTRKLHRRRMNRSSDSEHGDISLNVSCSVSEHQSAFVTIPTFLISKATLLHVGFTRARAEQLWTQWNNWPQDEPLREVDYEDAGDGVSFLYFMTGISRARDTTSSRDEDWTAAMTGWGIKPELQQAIIDPIFNSIRHTQSCAFWVKDTIKMRYAALEQTQKTSQERNALLAQGRTAESIERQFRDETQTANARAAAARNAPGHTILYRGMDEGRAIDFVQNWNVNRLRTIRSVVPSDFSPTRSLYYFSPQRFVAQYYAAWVTRRNEDIGARPKPIIIQFSIPNSAIESLPETEKLSIHFPNEEWKKLIWICRTGETLPAPLKKYHNATLIIGTIAKGPNSVFDSLRSWEQVSSRHVLRIGPPGNLLTAIQFVFTEEKGHNFLKQNMSAFSKQYFDAHEYREWRYGNGSD</sequence>
<dbReference type="AlphaFoldDB" id="A0AAW0RH85"/>
<name>A0AAW0RH85_9HYPO</name>
<evidence type="ECO:0000313" key="2">
    <source>
        <dbReference type="EMBL" id="KAK8141518.1"/>
    </source>
</evidence>
<proteinExistence type="predicted"/>
<feature type="region of interest" description="Disordered" evidence="1">
    <location>
        <begin position="20"/>
        <end position="47"/>
    </location>
</feature>
<organism evidence="2 3">
    <name type="scientific">Beauveria asiatica</name>
    <dbReference type="NCBI Taxonomy" id="1069075"/>
    <lineage>
        <taxon>Eukaryota</taxon>
        <taxon>Fungi</taxon>
        <taxon>Dikarya</taxon>
        <taxon>Ascomycota</taxon>
        <taxon>Pezizomycotina</taxon>
        <taxon>Sordariomycetes</taxon>
        <taxon>Hypocreomycetidae</taxon>
        <taxon>Hypocreales</taxon>
        <taxon>Cordycipitaceae</taxon>
        <taxon>Beauveria</taxon>
    </lineage>
</organism>
<accession>A0AAW0RH85</accession>
<dbReference type="EMBL" id="JAAHCF010000944">
    <property type="protein sequence ID" value="KAK8141518.1"/>
    <property type="molecule type" value="Genomic_DNA"/>
</dbReference>